<keyword evidence="4" id="KW-1185">Reference proteome</keyword>
<dbReference type="OrthoDB" id="10060843at2759"/>
<feature type="region of interest" description="Disordered" evidence="1">
    <location>
        <begin position="630"/>
        <end position="658"/>
    </location>
</feature>
<proteinExistence type="predicted"/>
<dbReference type="EMBL" id="CACRXK020000522">
    <property type="protein sequence ID" value="CAB3982606.1"/>
    <property type="molecule type" value="Genomic_DNA"/>
</dbReference>
<accession>A0A6S7G2W7</accession>
<feature type="domain" description="HMG" evidence="2">
    <location>
        <begin position="72"/>
        <end position="163"/>
    </location>
</feature>
<dbReference type="Gene3D" id="3.10.10.10">
    <property type="entry name" value="HIV Type 1 Reverse Transcriptase, subunit A, domain 1"/>
    <property type="match status" value="1"/>
</dbReference>
<sequence>AFERIASLDDVAGVLSSAGAVSQGREEFKLLDCNQTQRENSIKLGAKQTVPYHIPPALLRQIDERNAGATLEWPKEFIPHQENCGLCGSPLGKPIKHSGSDGTATLITSSVCFRNVEIRVKVCSNKECKAINREQPYELGLFNIADSVLVSMDILLEWKEYLKLGQPISNDSRLSTERLNYFNLLLYNGFYCYEAITQRNLDDVICGISGIIGEVYLGDGNEKNCCSNQNIIFPDVKEGPDSATNHKELANLEDYLAKIAYYMVEKCFYTRAHESPKIHMEELPPIIPMAMRGAVVYNTEKDKKSSFLESNHVTEGDSYILAELIKSKESEIEDLPKLGMPVLQEICNKCGIKVSNKSAAKLRFDINSLYASLLVALCPCLGFDKAPGKTGGFYHIVCCHGTTVASKFLTLTESVRDAADLCLLLKYQPLLFINDSLCGFTQHLECRAPEIAEILWDDYSGCFEKPEFGKSPQIEFGSDYTSFVPSDFVELCCKRFKELFVSGKDNIIYHLAKGLGTKRTDGSGQGMLLIGCLLNGKPQCTQTLDRNGYACNMVLGLRMMDLVKNLSIIDSKACLLQQAWNDVFGNTDSCLSLSENETAGFPESSQQASSSATDELSFLWGRLSIQDQEDVSSGENPSVTEELHGVTPQQKTGSKKTVDPMKSKINVAGHSLRTIQRHIQSSPFTKNSNIQAAILLCLFDIYHDTLHSGDENNKPTRNQIDEIDYFAKKTEFLATETAEQTTNITEAKQKRTLFLHYAGPAVDKICYTLSDTGEDKDYKEAVDALIAYFLPQVNSTFEEYNFRQAKQQHGENIDAYNTRLRQLAQTCDFTDVDKKGKSQIIIGCLSQRLRRQALRDNPTLKDLLAAGRAQERSEAQAKAVEKGMSPNNHQHNTSPLCEVYIANEAVQTIIDSGASVNVIDESTYEKIRKRNKNAALTTPRSEIFAYGSNMELPLLGMTTAEIRFQSTTVNATFYVTKGQNGNLLSCNTAESLGILKITVNTVLDTPNTPPEQNFPDLFDGFGKIKDKTIKLHIDPEIEPKQQSHRRIPFHIRKDVEKELQRLEDLDVIERVEGLTPWVSPIVVVPKKTGEICLCVDMREANKAVKKEKHLMPTLDELITDLNGATVFCILDLTSGYHITTFSTHVDLRRYKRLMF</sequence>
<dbReference type="Pfam" id="PF18717">
    <property type="entry name" value="CxC4"/>
    <property type="match status" value="1"/>
</dbReference>
<dbReference type="InterPro" id="IPR040648">
    <property type="entry name" value="HMGXB3_CxC4"/>
</dbReference>
<evidence type="ECO:0000256" key="1">
    <source>
        <dbReference type="SAM" id="MobiDB-lite"/>
    </source>
</evidence>
<dbReference type="PANTHER" id="PTHR37984:SF11">
    <property type="entry name" value="INTEGRASE CATALYTIC DOMAIN-CONTAINING PROTEIN"/>
    <property type="match status" value="1"/>
</dbReference>
<reference evidence="3" key="1">
    <citation type="submission" date="2020-04" db="EMBL/GenBank/DDBJ databases">
        <authorList>
            <person name="Alioto T."/>
            <person name="Alioto T."/>
            <person name="Gomez Garrido J."/>
        </authorList>
    </citation>
    <scope>NUCLEOTIDE SEQUENCE</scope>
    <source>
        <strain evidence="3">A484AB</strain>
    </source>
</reference>
<gene>
    <name evidence="3" type="ORF">PACLA_8A002756</name>
</gene>
<dbReference type="AlphaFoldDB" id="A0A6S7G2W7"/>
<dbReference type="CDD" id="cd00303">
    <property type="entry name" value="retropepsin_like"/>
    <property type="match status" value="1"/>
</dbReference>
<feature type="non-terminal residue" evidence="3">
    <location>
        <position position="1"/>
    </location>
</feature>
<dbReference type="Gene3D" id="2.40.70.10">
    <property type="entry name" value="Acid Proteases"/>
    <property type="match status" value="1"/>
</dbReference>
<dbReference type="InterPro" id="IPR021109">
    <property type="entry name" value="Peptidase_aspartic_dom_sf"/>
</dbReference>
<dbReference type="Gene3D" id="3.30.70.270">
    <property type="match status" value="1"/>
</dbReference>
<protein>
    <recommendedName>
        <fullName evidence="2">HMG domain-containing protein</fullName>
    </recommendedName>
</protein>
<dbReference type="InterPro" id="IPR043502">
    <property type="entry name" value="DNA/RNA_pol_sf"/>
</dbReference>
<dbReference type="Proteomes" id="UP001152795">
    <property type="component" value="Unassembled WGS sequence"/>
</dbReference>
<evidence type="ECO:0000313" key="3">
    <source>
        <dbReference type="EMBL" id="CAB3982606.1"/>
    </source>
</evidence>
<name>A0A6S7G2W7_PARCT</name>
<dbReference type="InterPro" id="IPR043128">
    <property type="entry name" value="Rev_trsase/Diguanyl_cyclase"/>
</dbReference>
<comment type="caution">
    <text evidence="3">The sequence shown here is derived from an EMBL/GenBank/DDBJ whole genome shotgun (WGS) entry which is preliminary data.</text>
</comment>
<evidence type="ECO:0000313" key="4">
    <source>
        <dbReference type="Proteomes" id="UP001152795"/>
    </source>
</evidence>
<organism evidence="3 4">
    <name type="scientific">Paramuricea clavata</name>
    <name type="common">Red gorgonian</name>
    <name type="synonym">Violescent sea-whip</name>
    <dbReference type="NCBI Taxonomy" id="317549"/>
    <lineage>
        <taxon>Eukaryota</taxon>
        <taxon>Metazoa</taxon>
        <taxon>Cnidaria</taxon>
        <taxon>Anthozoa</taxon>
        <taxon>Octocorallia</taxon>
        <taxon>Malacalcyonacea</taxon>
        <taxon>Plexauridae</taxon>
        <taxon>Paramuricea</taxon>
    </lineage>
</organism>
<dbReference type="PANTHER" id="PTHR37984">
    <property type="entry name" value="PROTEIN CBG26694"/>
    <property type="match status" value="1"/>
</dbReference>
<evidence type="ECO:0000259" key="2">
    <source>
        <dbReference type="Pfam" id="PF18717"/>
    </source>
</evidence>
<dbReference type="InterPro" id="IPR050951">
    <property type="entry name" value="Retrovirus_Pol_polyprotein"/>
</dbReference>
<dbReference type="CDD" id="cd01647">
    <property type="entry name" value="RT_LTR"/>
    <property type="match status" value="1"/>
</dbReference>
<dbReference type="SUPFAM" id="SSF50630">
    <property type="entry name" value="Acid proteases"/>
    <property type="match status" value="1"/>
</dbReference>
<dbReference type="SUPFAM" id="SSF56672">
    <property type="entry name" value="DNA/RNA polymerases"/>
    <property type="match status" value="1"/>
</dbReference>